<gene>
    <name evidence="1" type="ORF">NKI36_30250</name>
</gene>
<name>A0ABV1Z841_9HYPH</name>
<dbReference type="EMBL" id="JAMYQB010000039">
    <property type="protein sequence ID" value="MER9408282.1"/>
    <property type="molecule type" value="Genomic_DNA"/>
</dbReference>
<comment type="caution">
    <text evidence="1">The sequence shown here is derived from an EMBL/GenBank/DDBJ whole genome shotgun (WGS) entry which is preliminary data.</text>
</comment>
<dbReference type="Proteomes" id="UP001433071">
    <property type="component" value="Unassembled WGS sequence"/>
</dbReference>
<evidence type="ECO:0000313" key="1">
    <source>
        <dbReference type="EMBL" id="MER9408282.1"/>
    </source>
</evidence>
<accession>A0ABV1Z841</accession>
<reference evidence="1 2" key="1">
    <citation type="journal article" date="2024" name="Proc. Natl. Acad. Sci. U.S.A.">
        <title>The evolutionary genomics of adaptation to stress in wild rhizobium bacteria.</title>
        <authorList>
            <person name="Kehlet-Delgado H."/>
            <person name="Montoya A.P."/>
            <person name="Jensen K.T."/>
            <person name="Wendlandt C.E."/>
            <person name="Dexheimer C."/>
            <person name="Roberts M."/>
            <person name="Torres Martinez L."/>
            <person name="Friesen M.L."/>
            <person name="Griffitts J.S."/>
            <person name="Porter S.S."/>
        </authorList>
    </citation>
    <scope>NUCLEOTIDE SEQUENCE [LARGE SCALE GENOMIC DNA]</scope>
    <source>
        <strain evidence="1 2">M0641</strain>
    </source>
</reference>
<sequence length="115" mass="12609">MPATISKAEEARIERVIQAAISGSWNEFSRLTDAPFSNDASMMEQFADSSQRLQEAGGNWKMNSGVGIAPDGTRLITTTIEAPPAVDILLCMHSTSDKNDSTISIWTFNQQLSWD</sequence>
<dbReference type="RefSeq" id="WP_352562195.1">
    <property type="nucleotide sequence ID" value="NZ_JAMYQB010000039.1"/>
</dbReference>
<keyword evidence="2" id="KW-1185">Reference proteome</keyword>
<organism evidence="1 2">
    <name type="scientific">Mesorhizobium caraganae</name>
    <dbReference type="NCBI Taxonomy" id="483206"/>
    <lineage>
        <taxon>Bacteria</taxon>
        <taxon>Pseudomonadati</taxon>
        <taxon>Pseudomonadota</taxon>
        <taxon>Alphaproteobacteria</taxon>
        <taxon>Hyphomicrobiales</taxon>
        <taxon>Phyllobacteriaceae</taxon>
        <taxon>Mesorhizobium</taxon>
    </lineage>
</organism>
<evidence type="ECO:0000313" key="2">
    <source>
        <dbReference type="Proteomes" id="UP001433071"/>
    </source>
</evidence>
<proteinExistence type="predicted"/>
<evidence type="ECO:0008006" key="3">
    <source>
        <dbReference type="Google" id="ProtNLM"/>
    </source>
</evidence>
<protein>
    <recommendedName>
        <fullName evidence="3">Nuclear transport factor 2 family protein</fullName>
    </recommendedName>
</protein>